<reference evidence="10 11" key="1">
    <citation type="submission" date="2018-03" db="EMBL/GenBank/DDBJ databases">
        <title>Whole genome sequencing of Histamine producing bacteria.</title>
        <authorList>
            <person name="Butler K."/>
        </authorList>
    </citation>
    <scope>NUCLEOTIDE SEQUENCE [LARGE SCALE GENOMIC DNA]</scope>
    <source>
        <strain evidence="10 11">DSM 19138</strain>
    </source>
</reference>
<evidence type="ECO:0000256" key="6">
    <source>
        <dbReference type="PROSITE-ProRule" id="PRU00169"/>
    </source>
</evidence>
<evidence type="ECO:0000256" key="7">
    <source>
        <dbReference type="PROSITE-ProRule" id="PRU01091"/>
    </source>
</evidence>
<feature type="domain" description="OmpR/PhoB-type" evidence="9">
    <location>
        <begin position="124"/>
        <end position="218"/>
    </location>
</feature>
<dbReference type="InterPro" id="IPR039420">
    <property type="entry name" value="WalR-like"/>
</dbReference>
<dbReference type="PANTHER" id="PTHR48111">
    <property type="entry name" value="REGULATOR OF RPOS"/>
    <property type="match status" value="1"/>
</dbReference>
<dbReference type="OrthoDB" id="4127888at2"/>
<dbReference type="PROSITE" id="PS50110">
    <property type="entry name" value="RESPONSE_REGULATORY"/>
    <property type="match status" value="1"/>
</dbReference>
<keyword evidence="4 7" id="KW-0238">DNA-binding</keyword>
<dbReference type="Pfam" id="PF00072">
    <property type="entry name" value="Response_reg"/>
    <property type="match status" value="1"/>
</dbReference>
<dbReference type="SMART" id="SM00448">
    <property type="entry name" value="REC"/>
    <property type="match status" value="1"/>
</dbReference>
<dbReference type="EMBL" id="PYMB01000001">
    <property type="protein sequence ID" value="PSW15717.1"/>
    <property type="molecule type" value="Genomic_DNA"/>
</dbReference>
<dbReference type="GO" id="GO:0006355">
    <property type="term" value="P:regulation of DNA-templated transcription"/>
    <property type="evidence" value="ECO:0007669"/>
    <property type="project" value="InterPro"/>
</dbReference>
<dbReference type="GO" id="GO:0000156">
    <property type="term" value="F:phosphorelay response regulator activity"/>
    <property type="evidence" value="ECO:0007669"/>
    <property type="project" value="TreeGrafter"/>
</dbReference>
<dbReference type="Gene3D" id="1.10.10.10">
    <property type="entry name" value="Winged helix-like DNA-binding domain superfamily/Winged helix DNA-binding domain"/>
    <property type="match status" value="1"/>
</dbReference>
<dbReference type="SUPFAM" id="SSF52172">
    <property type="entry name" value="CheY-like"/>
    <property type="match status" value="1"/>
</dbReference>
<dbReference type="InterPro" id="IPR001867">
    <property type="entry name" value="OmpR/PhoB-type_DNA-bd"/>
</dbReference>
<dbReference type="GO" id="GO:0000976">
    <property type="term" value="F:transcription cis-regulatory region binding"/>
    <property type="evidence" value="ECO:0007669"/>
    <property type="project" value="TreeGrafter"/>
</dbReference>
<gene>
    <name evidence="10" type="ORF">C9J01_01485</name>
</gene>
<feature type="DNA-binding region" description="OmpR/PhoB-type" evidence="7">
    <location>
        <begin position="124"/>
        <end position="218"/>
    </location>
</feature>
<evidence type="ECO:0000313" key="10">
    <source>
        <dbReference type="EMBL" id="PSW15717.1"/>
    </source>
</evidence>
<evidence type="ECO:0000256" key="5">
    <source>
        <dbReference type="ARBA" id="ARBA00023163"/>
    </source>
</evidence>
<dbReference type="SUPFAM" id="SSF46894">
    <property type="entry name" value="C-terminal effector domain of the bipartite response regulators"/>
    <property type="match status" value="1"/>
</dbReference>
<dbReference type="PROSITE" id="PS51755">
    <property type="entry name" value="OMPR_PHOB"/>
    <property type="match status" value="1"/>
</dbReference>
<dbReference type="FunFam" id="1.10.10.10:FF:000005">
    <property type="entry name" value="Two-component system response regulator"/>
    <property type="match status" value="1"/>
</dbReference>
<dbReference type="SMART" id="SM00862">
    <property type="entry name" value="Trans_reg_C"/>
    <property type="match status" value="1"/>
</dbReference>
<protein>
    <submittedName>
        <fullName evidence="10">DNA-binding response regulator</fullName>
    </submittedName>
</protein>
<feature type="domain" description="Response regulatory" evidence="8">
    <location>
        <begin position="2"/>
        <end position="116"/>
    </location>
</feature>
<name>A0A2T3NJM2_9GAMM</name>
<keyword evidence="2" id="KW-0902">Two-component regulatory system</keyword>
<keyword evidence="1 6" id="KW-0597">Phosphoprotein</keyword>
<organism evidence="10 11">
    <name type="scientific">Photobacterium rosenbergii</name>
    <dbReference type="NCBI Taxonomy" id="294936"/>
    <lineage>
        <taxon>Bacteria</taxon>
        <taxon>Pseudomonadati</taxon>
        <taxon>Pseudomonadota</taxon>
        <taxon>Gammaproteobacteria</taxon>
        <taxon>Vibrionales</taxon>
        <taxon>Vibrionaceae</taxon>
        <taxon>Photobacterium</taxon>
    </lineage>
</organism>
<dbReference type="GO" id="GO:0032993">
    <property type="term" value="C:protein-DNA complex"/>
    <property type="evidence" value="ECO:0007669"/>
    <property type="project" value="TreeGrafter"/>
</dbReference>
<sequence>MKILVVEDEQALGEQIVEGLEQSGWVAELSSDGIDALYRATSEPWDGIVLDLGLPKLDGLTVLKGIRDENVTCPVIILSARNELTQRVEGLNAGADDYLTKPFQMIELVARLRAQVRRSTGNASPVIQVGGLSLDTRTSKVMHNGESIDLTALEFKVLSYMMHNADKVISRTELVEHIYKQDFDRDSNTIEVFIGRIRRKIGGDVIKTVRGLGYRINAD</sequence>
<dbReference type="AlphaFoldDB" id="A0A2T3NJM2"/>
<evidence type="ECO:0000256" key="4">
    <source>
        <dbReference type="ARBA" id="ARBA00023125"/>
    </source>
</evidence>
<dbReference type="InterPro" id="IPR011006">
    <property type="entry name" value="CheY-like_superfamily"/>
</dbReference>
<keyword evidence="3" id="KW-0805">Transcription regulation</keyword>
<dbReference type="InterPro" id="IPR001789">
    <property type="entry name" value="Sig_transdc_resp-reg_receiver"/>
</dbReference>
<comment type="caution">
    <text evidence="10">The sequence shown here is derived from an EMBL/GenBank/DDBJ whole genome shotgun (WGS) entry which is preliminary data.</text>
</comment>
<evidence type="ECO:0000256" key="2">
    <source>
        <dbReference type="ARBA" id="ARBA00023012"/>
    </source>
</evidence>
<dbReference type="RefSeq" id="WP_107296335.1">
    <property type="nucleotide sequence ID" value="NZ_JAHVIB010000006.1"/>
</dbReference>
<evidence type="ECO:0000256" key="1">
    <source>
        <dbReference type="ARBA" id="ARBA00022553"/>
    </source>
</evidence>
<dbReference type="CDD" id="cd00383">
    <property type="entry name" value="trans_reg_C"/>
    <property type="match status" value="1"/>
</dbReference>
<dbReference type="Gene3D" id="6.10.250.690">
    <property type="match status" value="1"/>
</dbReference>
<evidence type="ECO:0000259" key="9">
    <source>
        <dbReference type="PROSITE" id="PS51755"/>
    </source>
</evidence>
<dbReference type="Pfam" id="PF00486">
    <property type="entry name" value="Trans_reg_C"/>
    <property type="match status" value="1"/>
</dbReference>
<dbReference type="Proteomes" id="UP000241346">
    <property type="component" value="Unassembled WGS sequence"/>
</dbReference>
<proteinExistence type="predicted"/>
<evidence type="ECO:0000313" key="11">
    <source>
        <dbReference type="Proteomes" id="UP000241346"/>
    </source>
</evidence>
<dbReference type="PANTHER" id="PTHR48111:SF71">
    <property type="entry name" value="TRANSCRIPTIONAL REGULATORY PROTEIN PHOP"/>
    <property type="match status" value="1"/>
</dbReference>
<evidence type="ECO:0000256" key="3">
    <source>
        <dbReference type="ARBA" id="ARBA00023015"/>
    </source>
</evidence>
<keyword evidence="5" id="KW-0804">Transcription</keyword>
<dbReference type="InterPro" id="IPR016032">
    <property type="entry name" value="Sig_transdc_resp-reg_C-effctor"/>
</dbReference>
<accession>A0A2T3NJM2</accession>
<dbReference type="InterPro" id="IPR036388">
    <property type="entry name" value="WH-like_DNA-bd_sf"/>
</dbReference>
<dbReference type="GO" id="GO:0005829">
    <property type="term" value="C:cytosol"/>
    <property type="evidence" value="ECO:0007669"/>
    <property type="project" value="TreeGrafter"/>
</dbReference>
<dbReference type="Gene3D" id="3.40.50.2300">
    <property type="match status" value="1"/>
</dbReference>
<feature type="modified residue" description="4-aspartylphosphate" evidence="6">
    <location>
        <position position="51"/>
    </location>
</feature>
<evidence type="ECO:0000259" key="8">
    <source>
        <dbReference type="PROSITE" id="PS50110"/>
    </source>
</evidence>